<dbReference type="GO" id="GO:0032259">
    <property type="term" value="P:methylation"/>
    <property type="evidence" value="ECO:0007669"/>
    <property type="project" value="UniProtKB-KW"/>
</dbReference>
<feature type="domain" description="Methyltransferase type 11" evidence="1">
    <location>
        <begin position="42"/>
        <end position="133"/>
    </location>
</feature>
<keyword evidence="3" id="KW-1185">Reference proteome</keyword>
<dbReference type="CDD" id="cd02440">
    <property type="entry name" value="AdoMet_MTases"/>
    <property type="match status" value="1"/>
</dbReference>
<proteinExistence type="predicted"/>
<comment type="caution">
    <text evidence="2">The sequence shown here is derived from an EMBL/GenBank/DDBJ whole genome shotgun (WGS) entry which is preliminary data.</text>
</comment>
<sequence length="261" mass="27602">MDHRASFQVPAEAYDRHVGRYSPALAKHLCDHAALRAGDRALDVGCGPGGLTAELAERLGPAHVAAVEPSASFAEACAARLPGVDVRVASAESLPFADGDFDAVLSQLVVNFLPDGPAGLAEMRRVTRQGGSVSAAVWDYSGEMTLLRVFWEAAAAVDPATRAADESHALYITPASLRDLWASARLADVRVEPAVVPAKYDGFDDLWAPFQAGVGPAGALVNSMPPDLQVAVADEMRQRLGVGSEPFRLTARAWMVTGRTE</sequence>
<dbReference type="InterPro" id="IPR029063">
    <property type="entry name" value="SAM-dependent_MTases_sf"/>
</dbReference>
<dbReference type="SUPFAM" id="SSF53335">
    <property type="entry name" value="S-adenosyl-L-methionine-dependent methyltransferases"/>
    <property type="match status" value="1"/>
</dbReference>
<name>A0ABN2XVY1_9ACTN</name>
<gene>
    <name evidence="2" type="ORF">GCM10009843_09430</name>
</gene>
<evidence type="ECO:0000313" key="2">
    <source>
        <dbReference type="EMBL" id="GAA2117962.1"/>
    </source>
</evidence>
<keyword evidence="2" id="KW-0808">Transferase</keyword>
<dbReference type="InterPro" id="IPR013216">
    <property type="entry name" value="Methyltransf_11"/>
</dbReference>
<evidence type="ECO:0000313" key="3">
    <source>
        <dbReference type="Proteomes" id="UP001500575"/>
    </source>
</evidence>
<dbReference type="Pfam" id="PF08241">
    <property type="entry name" value="Methyltransf_11"/>
    <property type="match status" value="1"/>
</dbReference>
<evidence type="ECO:0000259" key="1">
    <source>
        <dbReference type="Pfam" id="PF08241"/>
    </source>
</evidence>
<dbReference type="PANTHER" id="PTHR43591:SF24">
    <property type="entry name" value="2-METHOXY-6-POLYPRENYL-1,4-BENZOQUINOL METHYLASE, MITOCHONDRIAL"/>
    <property type="match status" value="1"/>
</dbReference>
<dbReference type="Gene3D" id="3.40.50.150">
    <property type="entry name" value="Vaccinia Virus protein VP39"/>
    <property type="match status" value="1"/>
</dbReference>
<dbReference type="Proteomes" id="UP001500575">
    <property type="component" value="Unassembled WGS sequence"/>
</dbReference>
<dbReference type="RefSeq" id="WP_344302485.1">
    <property type="nucleotide sequence ID" value="NZ_BAAAQQ010000002.1"/>
</dbReference>
<protein>
    <submittedName>
        <fullName evidence="2">Class I SAM-dependent methyltransferase</fullName>
    </submittedName>
</protein>
<dbReference type="GO" id="GO:0008168">
    <property type="term" value="F:methyltransferase activity"/>
    <property type="evidence" value="ECO:0007669"/>
    <property type="project" value="UniProtKB-KW"/>
</dbReference>
<keyword evidence="2" id="KW-0489">Methyltransferase</keyword>
<dbReference type="PANTHER" id="PTHR43591">
    <property type="entry name" value="METHYLTRANSFERASE"/>
    <property type="match status" value="1"/>
</dbReference>
<dbReference type="EMBL" id="BAAAQQ010000002">
    <property type="protein sequence ID" value="GAA2117962.1"/>
    <property type="molecule type" value="Genomic_DNA"/>
</dbReference>
<reference evidence="2 3" key="1">
    <citation type="journal article" date="2019" name="Int. J. Syst. Evol. Microbiol.">
        <title>The Global Catalogue of Microorganisms (GCM) 10K type strain sequencing project: providing services to taxonomists for standard genome sequencing and annotation.</title>
        <authorList>
            <consortium name="The Broad Institute Genomics Platform"/>
            <consortium name="The Broad Institute Genome Sequencing Center for Infectious Disease"/>
            <person name="Wu L."/>
            <person name="Ma J."/>
        </authorList>
    </citation>
    <scope>NUCLEOTIDE SEQUENCE [LARGE SCALE GENOMIC DNA]</scope>
    <source>
        <strain evidence="2 3">JCM 16021</strain>
    </source>
</reference>
<organism evidence="2 3">
    <name type="scientific">Nocardioides bigeumensis</name>
    <dbReference type="NCBI Taxonomy" id="433657"/>
    <lineage>
        <taxon>Bacteria</taxon>
        <taxon>Bacillati</taxon>
        <taxon>Actinomycetota</taxon>
        <taxon>Actinomycetes</taxon>
        <taxon>Propionibacteriales</taxon>
        <taxon>Nocardioidaceae</taxon>
        <taxon>Nocardioides</taxon>
    </lineage>
</organism>
<accession>A0ABN2XVY1</accession>